<dbReference type="PROSITE" id="PS00588">
    <property type="entry name" value="FLAGELLA_BB_ROD"/>
    <property type="match status" value="1"/>
</dbReference>
<evidence type="ECO:0000259" key="7">
    <source>
        <dbReference type="Pfam" id="PF00460"/>
    </source>
</evidence>
<name>A0A4V2QE23_HYDET</name>
<evidence type="ECO:0000256" key="4">
    <source>
        <dbReference type="ARBA" id="ARBA00023143"/>
    </source>
</evidence>
<comment type="caution">
    <text evidence="9">The sequence shown here is derived from an EMBL/GenBank/DDBJ whole genome shotgun (WGS) entry which is preliminary data.</text>
</comment>
<dbReference type="InterPro" id="IPR006299">
    <property type="entry name" value="FlgC"/>
</dbReference>
<feature type="domain" description="Flagellar basal body rod protein N-terminal" evidence="7">
    <location>
        <begin position="9"/>
        <end position="34"/>
    </location>
</feature>
<keyword evidence="9" id="KW-0969">Cilium</keyword>
<dbReference type="GO" id="GO:0071978">
    <property type="term" value="P:bacterial-type flagellum-dependent swarming motility"/>
    <property type="evidence" value="ECO:0007669"/>
    <property type="project" value="TreeGrafter"/>
</dbReference>
<feature type="domain" description="Flagellar basal-body/hook protein C-terminal" evidence="8">
    <location>
        <begin position="95"/>
        <end position="140"/>
    </location>
</feature>
<keyword evidence="9" id="KW-0282">Flagellum</keyword>
<accession>A0A4V2QE23</accession>
<dbReference type="NCBIfam" id="TIGR01395">
    <property type="entry name" value="FlgC"/>
    <property type="match status" value="1"/>
</dbReference>
<reference evidence="9 10" key="1">
    <citation type="submission" date="2019-03" db="EMBL/GenBank/DDBJ databases">
        <title>Genomic Encyclopedia of Type Strains, Phase IV (KMG-IV): sequencing the most valuable type-strain genomes for metagenomic binning, comparative biology and taxonomic classification.</title>
        <authorList>
            <person name="Goeker M."/>
        </authorList>
    </citation>
    <scope>NUCLEOTIDE SEQUENCE [LARGE SCALE GENOMIC DNA]</scope>
    <source>
        <strain evidence="9 10">LX-B</strain>
    </source>
</reference>
<dbReference type="InterPro" id="IPR001444">
    <property type="entry name" value="Flag_bb_rod_N"/>
</dbReference>
<gene>
    <name evidence="9" type="ORF">EDC14_101580</name>
</gene>
<keyword evidence="10" id="KW-1185">Reference proteome</keyword>
<evidence type="ECO:0000256" key="6">
    <source>
        <dbReference type="RuleBase" id="RU362062"/>
    </source>
</evidence>
<evidence type="ECO:0000256" key="1">
    <source>
        <dbReference type="ARBA" id="ARBA00004117"/>
    </source>
</evidence>
<protein>
    <recommendedName>
        <fullName evidence="3 6">Flagellar basal-body rod protein FlgC</fullName>
    </recommendedName>
</protein>
<dbReference type="OrthoDB" id="9794148at2"/>
<organism evidence="9 10">
    <name type="scientific">Hydrogenispora ethanolica</name>
    <dbReference type="NCBI Taxonomy" id="1082276"/>
    <lineage>
        <taxon>Bacteria</taxon>
        <taxon>Bacillati</taxon>
        <taxon>Bacillota</taxon>
        <taxon>Hydrogenispora</taxon>
    </lineage>
</organism>
<sequence>MNLFRNFDINASGLTAERLRMDLISNNIANANSTRTPDGGPYQRKVPVFAEVLDQAFDANGRPVSRGAGVRVAAIENENKPPRLVYDPSHPDADAQGYVAYPDINPVVEMVNLITASRAYEANVTAFNSAKDIFRTALDLAKI</sequence>
<dbReference type="Proteomes" id="UP000295008">
    <property type="component" value="Unassembled WGS sequence"/>
</dbReference>
<evidence type="ECO:0000259" key="8">
    <source>
        <dbReference type="Pfam" id="PF06429"/>
    </source>
</evidence>
<evidence type="ECO:0000256" key="5">
    <source>
        <dbReference type="ARBA" id="ARBA00025933"/>
    </source>
</evidence>
<proteinExistence type="inferred from homology"/>
<keyword evidence="4 6" id="KW-0975">Bacterial flagellum</keyword>
<dbReference type="PANTHER" id="PTHR30435">
    <property type="entry name" value="FLAGELLAR PROTEIN"/>
    <property type="match status" value="1"/>
</dbReference>
<dbReference type="AlphaFoldDB" id="A0A4V2QE23"/>
<dbReference type="Pfam" id="PF06429">
    <property type="entry name" value="Flg_bbr_C"/>
    <property type="match status" value="1"/>
</dbReference>
<comment type="similarity">
    <text evidence="2">Belongs to the flagella basal body rod proteins family.</text>
</comment>
<evidence type="ECO:0000313" key="10">
    <source>
        <dbReference type="Proteomes" id="UP000295008"/>
    </source>
</evidence>
<comment type="subcellular location">
    <subcellularLocation>
        <location evidence="1 6">Bacterial flagellum basal body</location>
    </subcellularLocation>
</comment>
<dbReference type="Pfam" id="PF00460">
    <property type="entry name" value="Flg_bb_rod"/>
    <property type="match status" value="1"/>
</dbReference>
<dbReference type="InterPro" id="IPR010930">
    <property type="entry name" value="Flg_bb/hook_C_dom"/>
</dbReference>
<dbReference type="PANTHER" id="PTHR30435:SF2">
    <property type="entry name" value="FLAGELLAR BASAL-BODY ROD PROTEIN FLGC"/>
    <property type="match status" value="1"/>
</dbReference>
<dbReference type="RefSeq" id="WP_132014774.1">
    <property type="nucleotide sequence ID" value="NZ_SLUN01000015.1"/>
</dbReference>
<dbReference type="InterPro" id="IPR019776">
    <property type="entry name" value="Flagellar_basal_body_rod_CS"/>
</dbReference>
<evidence type="ECO:0000313" key="9">
    <source>
        <dbReference type="EMBL" id="TCL66537.1"/>
    </source>
</evidence>
<comment type="subunit">
    <text evidence="5 6">The basal body constitutes a major portion of the flagellar organelle and consists of four rings (L,P,S, and M) mounted on a central rod. The rod consists of about 26 subunits of FlgG in the distal portion, and FlgB, FlgC and FlgF are thought to build up the proximal portion of the rod with about 6 subunits each.</text>
</comment>
<evidence type="ECO:0000256" key="3">
    <source>
        <dbReference type="ARBA" id="ARBA00017941"/>
    </source>
</evidence>
<dbReference type="GO" id="GO:0030694">
    <property type="term" value="C:bacterial-type flagellum basal body, rod"/>
    <property type="evidence" value="ECO:0007669"/>
    <property type="project" value="UniProtKB-UniRule"/>
</dbReference>
<keyword evidence="9" id="KW-0966">Cell projection</keyword>
<dbReference type="EMBL" id="SLUN01000015">
    <property type="protein sequence ID" value="TCL66537.1"/>
    <property type="molecule type" value="Genomic_DNA"/>
</dbReference>
<evidence type="ECO:0000256" key="2">
    <source>
        <dbReference type="ARBA" id="ARBA00009677"/>
    </source>
</evidence>